<protein>
    <recommendedName>
        <fullName evidence="4">Fimbrial assembly protein</fullName>
    </recommendedName>
</protein>
<sequence>MPIANVSEALKAAELMDDISPVLGHRYTLVEPLGLDKCRVYFWVIPDNAYKDAAKGSWLIIPEPLLAKRAMDTVATGEMRWLVERNGHVLQVMSRGGEFCTDTLPRTPSDMDGKVDGYQTYEQTDWQRTLTRQLFHMPPHVWRQSINKLRLGKLIEGIKWRWLGAAFVGCVAAYLAMTSAFLVWRQGAVEAQLSEQREQLNDVFALQHQLENHQAFVAVLQDSVNTFQPSSALWRVVLSLLDKQDVQIQSIAVENGQVSMRTKSDKVSDLLKALSTIPGIIEPQMASPVLQVRGGEIVTLTFRVNDDQVWSSDAGGDGAE</sequence>
<keyword evidence="1" id="KW-0472">Membrane</keyword>
<proteinExistence type="predicted"/>
<feature type="transmembrane region" description="Helical" evidence="1">
    <location>
        <begin position="160"/>
        <end position="184"/>
    </location>
</feature>
<evidence type="ECO:0008006" key="4">
    <source>
        <dbReference type="Google" id="ProtNLM"/>
    </source>
</evidence>
<keyword evidence="3" id="KW-1185">Reference proteome</keyword>
<gene>
    <name evidence="2" type="ORF">LJ739_00980</name>
</gene>
<evidence type="ECO:0000313" key="3">
    <source>
        <dbReference type="Proteomes" id="UP001520878"/>
    </source>
</evidence>
<reference evidence="2 3" key="1">
    <citation type="submission" date="2021-10" db="EMBL/GenBank/DDBJ databases">
        <title>Draft genome of Aestuariibacter halophilus JC2043.</title>
        <authorList>
            <person name="Emsley S.A."/>
            <person name="Pfannmuller K.M."/>
            <person name="Ushijima B."/>
            <person name="Saw J.H."/>
            <person name="Videau P."/>
        </authorList>
    </citation>
    <scope>NUCLEOTIDE SEQUENCE [LARGE SCALE GENOMIC DNA]</scope>
    <source>
        <strain evidence="2 3">JC2043</strain>
    </source>
</reference>
<accession>A0ABS8G2L3</accession>
<dbReference type="EMBL" id="JAJEWP010000001">
    <property type="protein sequence ID" value="MCC2614810.1"/>
    <property type="molecule type" value="Genomic_DNA"/>
</dbReference>
<name>A0ABS8G2L3_9ALTE</name>
<evidence type="ECO:0000313" key="2">
    <source>
        <dbReference type="EMBL" id="MCC2614810.1"/>
    </source>
</evidence>
<keyword evidence="1" id="KW-1133">Transmembrane helix</keyword>
<dbReference type="Proteomes" id="UP001520878">
    <property type="component" value="Unassembled WGS sequence"/>
</dbReference>
<keyword evidence="1" id="KW-0812">Transmembrane</keyword>
<dbReference type="RefSeq" id="WP_229156726.1">
    <property type="nucleotide sequence ID" value="NZ_JAJEWP010000001.1"/>
</dbReference>
<evidence type="ECO:0000256" key="1">
    <source>
        <dbReference type="SAM" id="Phobius"/>
    </source>
</evidence>
<organism evidence="2 3">
    <name type="scientific">Fluctibacter halophilus</name>
    <dbReference type="NCBI Taxonomy" id="226011"/>
    <lineage>
        <taxon>Bacteria</taxon>
        <taxon>Pseudomonadati</taxon>
        <taxon>Pseudomonadota</taxon>
        <taxon>Gammaproteobacteria</taxon>
        <taxon>Alteromonadales</taxon>
        <taxon>Alteromonadaceae</taxon>
        <taxon>Fluctibacter</taxon>
    </lineage>
</organism>
<comment type="caution">
    <text evidence="2">The sequence shown here is derived from an EMBL/GenBank/DDBJ whole genome shotgun (WGS) entry which is preliminary data.</text>
</comment>